<dbReference type="InterPro" id="IPR036566">
    <property type="entry name" value="PYNP-like_C_sf"/>
</dbReference>
<dbReference type="Pfam" id="PF02885">
    <property type="entry name" value="Glycos_trans_3N"/>
    <property type="match status" value="1"/>
</dbReference>
<dbReference type="FunFam" id="3.40.1030.10:FF:000003">
    <property type="entry name" value="Pyrimidine-nucleoside phosphorylase"/>
    <property type="match status" value="1"/>
</dbReference>
<dbReference type="SUPFAM" id="SSF52418">
    <property type="entry name" value="Nucleoside phosphorylase/phosphoribosyltransferase catalytic domain"/>
    <property type="match status" value="1"/>
</dbReference>
<dbReference type="PIRSF" id="PIRSF000478">
    <property type="entry name" value="TP_PyNP"/>
    <property type="match status" value="1"/>
</dbReference>
<dbReference type="Pfam" id="PF07831">
    <property type="entry name" value="PYNP_C"/>
    <property type="match status" value="1"/>
</dbReference>
<evidence type="ECO:0000313" key="13">
    <source>
        <dbReference type="Proteomes" id="UP001286174"/>
    </source>
</evidence>
<dbReference type="Proteomes" id="UP001286174">
    <property type="component" value="Unassembled WGS sequence"/>
</dbReference>
<comment type="caution">
    <text evidence="12">The sequence shown here is derived from an EMBL/GenBank/DDBJ whole genome shotgun (WGS) entry which is preliminary data.</text>
</comment>
<comment type="similarity">
    <text evidence="3">Belongs to the thymidine/pyrimidine-nucleoside phosphorylase family.</text>
</comment>
<evidence type="ECO:0000256" key="3">
    <source>
        <dbReference type="ARBA" id="ARBA00006915"/>
    </source>
</evidence>
<comment type="catalytic activity">
    <reaction evidence="10">
        <text>thymidine + phosphate = 2-deoxy-alpha-D-ribose 1-phosphate + thymine</text>
        <dbReference type="Rhea" id="RHEA:16037"/>
        <dbReference type="ChEBI" id="CHEBI:17748"/>
        <dbReference type="ChEBI" id="CHEBI:17821"/>
        <dbReference type="ChEBI" id="CHEBI:43474"/>
        <dbReference type="ChEBI" id="CHEBI:57259"/>
        <dbReference type="EC" id="2.4.2.2"/>
    </reaction>
</comment>
<dbReference type="InterPro" id="IPR013102">
    <property type="entry name" value="PYNP_C"/>
</dbReference>
<keyword evidence="13" id="KW-1185">Reference proteome</keyword>
<evidence type="ECO:0000256" key="10">
    <source>
        <dbReference type="ARBA" id="ARBA00048525"/>
    </source>
</evidence>
<dbReference type="Gene3D" id="3.40.1030.10">
    <property type="entry name" value="Nucleoside phosphorylase/phosphoribosyltransferase catalytic domain"/>
    <property type="match status" value="1"/>
</dbReference>
<dbReference type="Gene3D" id="1.20.970.10">
    <property type="entry name" value="Transferase, Pyrimidine Nucleoside Phosphorylase, Chain C"/>
    <property type="match status" value="1"/>
</dbReference>
<dbReference type="InterPro" id="IPR000053">
    <property type="entry name" value="Thymidine/pyrmidine_PPase"/>
</dbReference>
<dbReference type="NCBIfam" id="NF004490">
    <property type="entry name" value="PRK05820.1"/>
    <property type="match status" value="1"/>
</dbReference>
<dbReference type="AlphaFoldDB" id="A0AB35U881"/>
<dbReference type="GO" id="GO:0005829">
    <property type="term" value="C:cytosol"/>
    <property type="evidence" value="ECO:0007669"/>
    <property type="project" value="TreeGrafter"/>
</dbReference>
<keyword evidence="8 12" id="KW-0808">Transferase</keyword>
<dbReference type="SMART" id="SM00941">
    <property type="entry name" value="PYNP_C"/>
    <property type="match status" value="1"/>
</dbReference>
<evidence type="ECO:0000256" key="6">
    <source>
        <dbReference type="ARBA" id="ARBA00014680"/>
    </source>
</evidence>
<reference evidence="12 13" key="1">
    <citation type="submission" date="2022-03" db="EMBL/GenBank/DDBJ databases">
        <title>Novel taxa within the pig intestine.</title>
        <authorList>
            <person name="Wylensek D."/>
            <person name="Bishof K."/>
            <person name="Afrizal A."/>
            <person name="Clavel T."/>
        </authorList>
    </citation>
    <scope>NUCLEOTIDE SEQUENCE [LARGE SCALE GENOMIC DNA]</scope>
    <source>
        <strain evidence="12 13">CLA-KB-P133</strain>
    </source>
</reference>
<feature type="domain" description="Pyrimidine nucleoside phosphorylase C-terminal" evidence="11">
    <location>
        <begin position="349"/>
        <end position="423"/>
    </location>
</feature>
<name>A0AB35U881_9FIRM</name>
<dbReference type="InterPro" id="IPR018090">
    <property type="entry name" value="Pyrmidine_PPas_bac/euk"/>
</dbReference>
<gene>
    <name evidence="12" type="ORF">MOZ60_09645</name>
</gene>
<evidence type="ECO:0000256" key="9">
    <source>
        <dbReference type="ARBA" id="ARBA00048453"/>
    </source>
</evidence>
<evidence type="ECO:0000256" key="1">
    <source>
        <dbReference type="ARBA" id="ARBA00001066"/>
    </source>
</evidence>
<comment type="subunit">
    <text evidence="4">Homodimer.</text>
</comment>
<dbReference type="GO" id="GO:0006213">
    <property type="term" value="P:pyrimidine nucleoside metabolic process"/>
    <property type="evidence" value="ECO:0007669"/>
    <property type="project" value="InterPro"/>
</dbReference>
<dbReference type="SUPFAM" id="SSF54680">
    <property type="entry name" value="Pyrimidine nucleoside phosphorylase C-terminal domain"/>
    <property type="match status" value="1"/>
</dbReference>
<dbReference type="PROSITE" id="PS00647">
    <property type="entry name" value="THYMID_PHOSPHORYLASE"/>
    <property type="match status" value="1"/>
</dbReference>
<evidence type="ECO:0000256" key="7">
    <source>
        <dbReference type="ARBA" id="ARBA00022676"/>
    </source>
</evidence>
<keyword evidence="7 12" id="KW-0328">Glycosyltransferase</keyword>
<dbReference type="InterPro" id="IPR035902">
    <property type="entry name" value="Nuc_phospho_transferase"/>
</dbReference>
<evidence type="ECO:0000256" key="4">
    <source>
        <dbReference type="ARBA" id="ARBA00011738"/>
    </source>
</evidence>
<dbReference type="PANTHER" id="PTHR10515:SF0">
    <property type="entry name" value="THYMIDINE PHOSPHORYLASE"/>
    <property type="match status" value="1"/>
</dbReference>
<dbReference type="InterPro" id="IPR017459">
    <property type="entry name" value="Glycosyl_Trfase_fam3_N_dom"/>
</dbReference>
<evidence type="ECO:0000256" key="5">
    <source>
        <dbReference type="ARBA" id="ARBA00011889"/>
    </source>
</evidence>
<evidence type="ECO:0000313" key="12">
    <source>
        <dbReference type="EMBL" id="MDX8420347.1"/>
    </source>
</evidence>
<comment type="catalytic activity">
    <reaction evidence="9">
        <text>uridine + phosphate = alpha-D-ribose 1-phosphate + uracil</text>
        <dbReference type="Rhea" id="RHEA:24388"/>
        <dbReference type="ChEBI" id="CHEBI:16704"/>
        <dbReference type="ChEBI" id="CHEBI:17568"/>
        <dbReference type="ChEBI" id="CHEBI:43474"/>
        <dbReference type="ChEBI" id="CHEBI:57720"/>
        <dbReference type="EC" id="2.4.2.2"/>
    </reaction>
</comment>
<evidence type="ECO:0000256" key="2">
    <source>
        <dbReference type="ARBA" id="ARBA00003877"/>
    </source>
</evidence>
<dbReference type="GO" id="GO:0004645">
    <property type="term" value="F:1,4-alpha-oligoglucan phosphorylase activity"/>
    <property type="evidence" value="ECO:0007669"/>
    <property type="project" value="InterPro"/>
</dbReference>
<accession>A0AB35U881</accession>
<dbReference type="InterPro" id="IPR017872">
    <property type="entry name" value="Pyrmidine_PPase_CS"/>
</dbReference>
<dbReference type="SUPFAM" id="SSF47648">
    <property type="entry name" value="Nucleoside phosphorylase/phosphoribosyltransferase N-terminal domain"/>
    <property type="match status" value="1"/>
</dbReference>
<dbReference type="NCBIfam" id="TIGR02644">
    <property type="entry name" value="Y_phosphoryl"/>
    <property type="match status" value="1"/>
</dbReference>
<dbReference type="Gene3D" id="3.90.1170.30">
    <property type="entry name" value="Pyrimidine nucleoside phosphorylase-like, C-terminal domain"/>
    <property type="match status" value="1"/>
</dbReference>
<dbReference type="EMBL" id="JALBUR010000033">
    <property type="protein sequence ID" value="MDX8420347.1"/>
    <property type="molecule type" value="Genomic_DNA"/>
</dbReference>
<dbReference type="InterPro" id="IPR000312">
    <property type="entry name" value="Glycosyl_Trfase_fam3"/>
</dbReference>
<dbReference type="RefSeq" id="WP_370596506.1">
    <property type="nucleotide sequence ID" value="NZ_JALBUR010000033.1"/>
</dbReference>
<dbReference type="EC" id="2.4.2.2" evidence="5"/>
<sequence length="439" mass="46725">MRFVDLIEKKADGGILSKEEITDMVNGFVAGDIPDYQMSAMMMAILQKDMTDQEIADLTMAMMHSGDVVDLSDLPGIKLDKHSTGGVGDTTTLVVAPLVAACGGTVAKMSGRGLGHTGGTLDKLESIPGTCIEQPLEAFKDIVRKNGVAVVGQTGNLVPADKKMYALRDVTATVRSIPLIASSIMSKKLASGADAIVLDVKTGSGAFMRTKEEAFRLAKTMVNIGALLHRQVRALVTDMDQPLGNAVGNALEVQEAVQLLSGQIPETDPLYEVCILLGVQMLMMGKLADSEEDARNKLKAAIADGSGLKKLQGMITLEGGDASYLTVEGMKKLVTVKQKVDVKASRDGYIHGMQAEEIGTAAQMLGAGRAKKDDIIDPAVGLVMKVRCGAQVKKGDTLCTLYVNDGKNLAEVERMLQDAIHIAPQKPEPFKMVYGVFTD</sequence>
<dbReference type="PANTHER" id="PTHR10515">
    <property type="entry name" value="THYMIDINE PHOSPHORYLASE"/>
    <property type="match status" value="1"/>
</dbReference>
<dbReference type="GO" id="GO:0006206">
    <property type="term" value="P:pyrimidine nucleobase metabolic process"/>
    <property type="evidence" value="ECO:0007669"/>
    <property type="project" value="InterPro"/>
</dbReference>
<dbReference type="InterPro" id="IPR036320">
    <property type="entry name" value="Glycosyl_Trfase_fam3_N_dom_sf"/>
</dbReference>
<protein>
    <recommendedName>
        <fullName evidence="6">Pyrimidine-nucleoside phosphorylase</fullName>
        <ecNumber evidence="5">2.4.2.2</ecNumber>
    </recommendedName>
</protein>
<dbReference type="Pfam" id="PF00591">
    <property type="entry name" value="Glycos_transf_3"/>
    <property type="match status" value="1"/>
</dbReference>
<dbReference type="GO" id="GO:0009032">
    <property type="term" value="F:thymidine phosphorylase activity"/>
    <property type="evidence" value="ECO:0007669"/>
    <property type="project" value="TreeGrafter"/>
</dbReference>
<evidence type="ECO:0000256" key="8">
    <source>
        <dbReference type="ARBA" id="ARBA00022679"/>
    </source>
</evidence>
<evidence type="ECO:0000259" key="11">
    <source>
        <dbReference type="SMART" id="SM00941"/>
    </source>
</evidence>
<organism evidence="12 13">
    <name type="scientific">Grylomicrobium aquisgranensis</name>
    <dbReference type="NCBI Taxonomy" id="2926318"/>
    <lineage>
        <taxon>Bacteria</taxon>
        <taxon>Bacillati</taxon>
        <taxon>Bacillota</taxon>
        <taxon>Erysipelotrichia</taxon>
        <taxon>Erysipelotrichales</taxon>
        <taxon>Erysipelotrichaceae</taxon>
        <taxon>Grylomicrobium</taxon>
    </lineage>
</organism>
<proteinExistence type="inferred from homology"/>
<comment type="catalytic activity">
    <reaction evidence="1">
        <text>2'-deoxyuridine + phosphate = 2-deoxy-alpha-D-ribose 1-phosphate + uracil</text>
        <dbReference type="Rhea" id="RHEA:22824"/>
        <dbReference type="ChEBI" id="CHEBI:16450"/>
        <dbReference type="ChEBI" id="CHEBI:17568"/>
        <dbReference type="ChEBI" id="CHEBI:43474"/>
        <dbReference type="ChEBI" id="CHEBI:57259"/>
        <dbReference type="EC" id="2.4.2.2"/>
    </reaction>
</comment>
<comment type="function">
    <text evidence="2">Catalyzes phosphorolysis of the pyrimidine nucleosides uridine, thymidine and 2'-deoxyuridine with the formation of the corresponding pyrimidine base and ribose-1-phosphate.</text>
</comment>